<evidence type="ECO:0000313" key="1">
    <source>
        <dbReference type="EMBL" id="HIV85418.1"/>
    </source>
</evidence>
<dbReference type="EMBL" id="DXIJ01000025">
    <property type="protein sequence ID" value="HIV85418.1"/>
    <property type="molecule type" value="Genomic_DNA"/>
</dbReference>
<accession>A0A9D1PQ83</accession>
<dbReference type="AlphaFoldDB" id="A0A9D1PQ83"/>
<gene>
    <name evidence="1" type="ORF">H9900_01255</name>
</gene>
<organism evidence="1 2">
    <name type="scientific">Candidatus Monoglobus merdigallinarum</name>
    <dbReference type="NCBI Taxonomy" id="2838698"/>
    <lineage>
        <taxon>Bacteria</taxon>
        <taxon>Bacillati</taxon>
        <taxon>Bacillota</taxon>
        <taxon>Clostridia</taxon>
        <taxon>Monoglobales</taxon>
        <taxon>Monoglobaceae</taxon>
        <taxon>Monoglobus</taxon>
    </lineage>
</organism>
<evidence type="ECO:0000313" key="2">
    <source>
        <dbReference type="Proteomes" id="UP000824162"/>
    </source>
</evidence>
<reference evidence="1" key="2">
    <citation type="submission" date="2021-04" db="EMBL/GenBank/DDBJ databases">
        <authorList>
            <person name="Gilroy R."/>
        </authorList>
    </citation>
    <scope>NUCLEOTIDE SEQUENCE</scope>
    <source>
        <strain evidence="1">5790</strain>
    </source>
</reference>
<comment type="caution">
    <text evidence="1">The sequence shown here is derived from an EMBL/GenBank/DDBJ whole genome shotgun (WGS) entry which is preliminary data.</text>
</comment>
<protein>
    <submittedName>
        <fullName evidence="1">Uncharacterized protein</fullName>
    </submittedName>
</protein>
<sequence>MNSKKIYIRPAAEITEFECEDVITTSGGPARSLKKSPNAETDYIIVQSKKWSDLFGDNQ</sequence>
<dbReference type="Proteomes" id="UP000824162">
    <property type="component" value="Unassembled WGS sequence"/>
</dbReference>
<reference evidence="1" key="1">
    <citation type="journal article" date="2021" name="PeerJ">
        <title>Extensive microbial diversity within the chicken gut microbiome revealed by metagenomics and culture.</title>
        <authorList>
            <person name="Gilroy R."/>
            <person name="Ravi A."/>
            <person name="Getino M."/>
            <person name="Pursley I."/>
            <person name="Horton D.L."/>
            <person name="Alikhan N.F."/>
            <person name="Baker D."/>
            <person name="Gharbi K."/>
            <person name="Hall N."/>
            <person name="Watson M."/>
            <person name="Adriaenssens E.M."/>
            <person name="Foster-Nyarko E."/>
            <person name="Jarju S."/>
            <person name="Secka A."/>
            <person name="Antonio M."/>
            <person name="Oren A."/>
            <person name="Chaudhuri R.R."/>
            <person name="La Ragione R."/>
            <person name="Hildebrand F."/>
            <person name="Pallen M.J."/>
        </authorList>
    </citation>
    <scope>NUCLEOTIDE SEQUENCE</scope>
    <source>
        <strain evidence="1">5790</strain>
    </source>
</reference>
<name>A0A9D1PQ83_9FIRM</name>
<proteinExistence type="predicted"/>